<dbReference type="RefSeq" id="XP_043169756.1">
    <property type="nucleotide sequence ID" value="XM_043313821.1"/>
</dbReference>
<dbReference type="EMBL" id="CAJRGZ010000019">
    <property type="protein sequence ID" value="CAG5162331.1"/>
    <property type="molecule type" value="Genomic_DNA"/>
</dbReference>
<dbReference type="Proteomes" id="UP000676310">
    <property type="component" value="Unassembled WGS sequence"/>
</dbReference>
<dbReference type="AlphaFoldDB" id="A0A8J2I393"/>
<evidence type="ECO:0000256" key="2">
    <source>
        <dbReference type="SAM" id="MobiDB-lite"/>
    </source>
</evidence>
<keyword evidence="4" id="KW-1185">Reference proteome</keyword>
<proteinExistence type="predicted"/>
<keyword evidence="1" id="KW-0175">Coiled coil</keyword>
<dbReference type="OrthoDB" id="3674360at2759"/>
<evidence type="ECO:0000313" key="3">
    <source>
        <dbReference type="EMBL" id="CAG5162331.1"/>
    </source>
</evidence>
<evidence type="ECO:0000256" key="1">
    <source>
        <dbReference type="SAM" id="Coils"/>
    </source>
</evidence>
<protein>
    <submittedName>
        <fullName evidence="3">Uncharacterized protein</fullName>
    </submittedName>
</protein>
<dbReference type="GeneID" id="67018064"/>
<accession>A0A8J2I393</accession>
<reference evidence="3" key="1">
    <citation type="submission" date="2021-05" db="EMBL/GenBank/DDBJ databases">
        <authorList>
            <person name="Stam R."/>
        </authorList>
    </citation>
    <scope>NUCLEOTIDE SEQUENCE</scope>
    <source>
        <strain evidence="3">CS162</strain>
    </source>
</reference>
<organism evidence="3 4">
    <name type="scientific">Alternaria atra</name>
    <dbReference type="NCBI Taxonomy" id="119953"/>
    <lineage>
        <taxon>Eukaryota</taxon>
        <taxon>Fungi</taxon>
        <taxon>Dikarya</taxon>
        <taxon>Ascomycota</taxon>
        <taxon>Pezizomycotina</taxon>
        <taxon>Dothideomycetes</taxon>
        <taxon>Pleosporomycetidae</taxon>
        <taxon>Pleosporales</taxon>
        <taxon>Pleosporineae</taxon>
        <taxon>Pleosporaceae</taxon>
        <taxon>Alternaria</taxon>
        <taxon>Alternaria sect. Ulocladioides</taxon>
    </lineage>
</organism>
<comment type="caution">
    <text evidence="3">The sequence shown here is derived from an EMBL/GenBank/DDBJ whole genome shotgun (WGS) entry which is preliminary data.</text>
</comment>
<evidence type="ECO:0000313" key="4">
    <source>
        <dbReference type="Proteomes" id="UP000676310"/>
    </source>
</evidence>
<name>A0A8J2I393_9PLEO</name>
<feature type="coiled-coil region" evidence="1">
    <location>
        <begin position="249"/>
        <end position="287"/>
    </location>
</feature>
<gene>
    <name evidence="3" type="ORF">ALTATR162_LOCUS6200</name>
</gene>
<feature type="region of interest" description="Disordered" evidence="2">
    <location>
        <begin position="1"/>
        <end position="22"/>
    </location>
</feature>
<sequence length="314" mass="36184">MADDTPTTMTQCEDAPNHQSRKLDHMSKISSLAEGHVYALKYFPEELQVLLNTASLRYHECAPGRFGSILGWPKDSRQGSEPHSALSEHLEIRWGERDRTVLLVDRSTLSNIVVESQTMTADTDKVLSRLQRGFEFAPPFSSILTVVDEEHLIMLSAFFRYCLLLQGYETAIEGFKYCFWTWFEKLCRHIAKQILIIDPPKDVNASTLVKANPCRPADVHETKSGYSHSQFDTDERTYEDNSMASAIEAEEAYISNKNLDEELARMRKELEESKRVYEEQHKKVEVEKSRLDEIHLACVNFEAKLEAREKEEEE</sequence>
<feature type="compositionally biased region" description="Polar residues" evidence="2">
    <location>
        <begin position="1"/>
        <end position="11"/>
    </location>
</feature>